<accession>A0A0A9FS86</accession>
<protein>
    <submittedName>
        <fullName evidence="1">Uncharacterized protein</fullName>
    </submittedName>
</protein>
<reference evidence="1" key="1">
    <citation type="submission" date="2014-09" db="EMBL/GenBank/DDBJ databases">
        <authorList>
            <person name="Magalhaes I.L.F."/>
            <person name="Oliveira U."/>
            <person name="Santos F.R."/>
            <person name="Vidigal T.H.D.A."/>
            <person name="Brescovit A.D."/>
            <person name="Santos A.J."/>
        </authorList>
    </citation>
    <scope>NUCLEOTIDE SEQUENCE</scope>
    <source>
        <tissue evidence="1">Shoot tissue taken approximately 20 cm above the soil surface</tissue>
    </source>
</reference>
<organism evidence="1">
    <name type="scientific">Arundo donax</name>
    <name type="common">Giant reed</name>
    <name type="synonym">Donax arundinaceus</name>
    <dbReference type="NCBI Taxonomy" id="35708"/>
    <lineage>
        <taxon>Eukaryota</taxon>
        <taxon>Viridiplantae</taxon>
        <taxon>Streptophyta</taxon>
        <taxon>Embryophyta</taxon>
        <taxon>Tracheophyta</taxon>
        <taxon>Spermatophyta</taxon>
        <taxon>Magnoliopsida</taxon>
        <taxon>Liliopsida</taxon>
        <taxon>Poales</taxon>
        <taxon>Poaceae</taxon>
        <taxon>PACMAD clade</taxon>
        <taxon>Arundinoideae</taxon>
        <taxon>Arundineae</taxon>
        <taxon>Arundo</taxon>
    </lineage>
</organism>
<dbReference type="AlphaFoldDB" id="A0A0A9FS86"/>
<name>A0A0A9FS86_ARUDO</name>
<proteinExistence type="predicted"/>
<evidence type="ECO:0000313" key="1">
    <source>
        <dbReference type="EMBL" id="JAE11168.1"/>
    </source>
</evidence>
<sequence>MLHICIMLPSKNTFFYRHRLVSYQLKEALISK</sequence>
<reference evidence="1" key="2">
    <citation type="journal article" date="2015" name="Data Brief">
        <title>Shoot transcriptome of the giant reed, Arundo donax.</title>
        <authorList>
            <person name="Barrero R.A."/>
            <person name="Guerrero F.D."/>
            <person name="Moolhuijzen P."/>
            <person name="Goolsby J.A."/>
            <person name="Tidwell J."/>
            <person name="Bellgard S.E."/>
            <person name="Bellgard M.I."/>
        </authorList>
    </citation>
    <scope>NUCLEOTIDE SEQUENCE</scope>
    <source>
        <tissue evidence="1">Shoot tissue taken approximately 20 cm above the soil surface</tissue>
    </source>
</reference>
<dbReference type="EMBL" id="GBRH01186728">
    <property type="protein sequence ID" value="JAE11168.1"/>
    <property type="molecule type" value="Transcribed_RNA"/>
</dbReference>